<dbReference type="GO" id="GO:0039694">
    <property type="term" value="P:viral RNA genome replication"/>
    <property type="evidence" value="ECO:0007669"/>
    <property type="project" value="InterPro"/>
</dbReference>
<keyword evidence="3" id="KW-0547">Nucleotide-binding</keyword>
<evidence type="ECO:0000256" key="2">
    <source>
        <dbReference type="ARBA" id="ARBA00022695"/>
    </source>
</evidence>
<dbReference type="InterPro" id="IPR009003">
    <property type="entry name" value="Peptidase_S1_PA"/>
</dbReference>
<sequence length="846" mass="95252">MVQAPSKRFVVPLPEVNQEGKDDNCRDMMKSLVDNNMVVVHHISDSVLKSIHARNAWGEVKTHQGYRVCGFGYSNTIVCPAHAGQLYDFLRIIPMKGRSMKSIKEAGFSNQVTGLAQILVRDEDQDIAIAKILTGKEIRELWKICKSKYDAMYLTNLTFDSSLRTWLIKEEELPRQNDKFDVIQWYPADGTTLSTKASYVSGRKIKYLDRFSNEVVVKSVEIFDVQSDAANLSTKGDCGGPLFIYNPRVARKLIGFHIIGSNEWAGSAVLTQERLTKMLNQQEKIYIHPVITQGDYPSFEILDQHPPLTGSAGLGCKQVRGWPIVSWATNDRFASFATGNDVSNVPKGSLVHFVGSLTYEHLPHPSREKDVWFKSPWFELFPVQLVPSAMSVDDVRICTPLPTNRLGDPSLLAGPNSVMCQRLPSVESSILEECVRQTLVYFSNILSGQQLGCYENISKMLDIALNGDRGYTYLTGMEVKTSSGIPWNSNSATANKSSMISVDANGKRAFKSDPVGSSLRSACHDKLAQAKMGLRTTSFCASKLKDCLVKEAHVSVGKTRVFNNDSVEMVIMCNALFTPFKEHWTSQRLSLFHAVGIDVMSPQWEELHRHLSVHPNWIDLDYSNFDKHLTSVFMRAAFFIFIETIECVSPDTWKQARYVCADESINALMVDYQSVYMTEHGNKSGSAMTTPINCMVNFLMIFYCIAKIRGRVDLDEMLQHVRIVTFGDDVIMTVSDEFSDICNYRTLCSELVAIGQEVTPASKIKMEVKDYPLFIPSEQATFLKRRFSLLNGRIVGPLETRSIESTFNWAKVPIDQLENWREIVSSHLMEACLHGEEKSDRSHVVL</sequence>
<protein>
    <submittedName>
        <fullName evidence="7">Replicase</fullName>
    </submittedName>
</protein>
<dbReference type="GO" id="GO:0003723">
    <property type="term" value="F:RNA binding"/>
    <property type="evidence" value="ECO:0007669"/>
    <property type="project" value="InterPro"/>
</dbReference>
<proteinExistence type="predicted"/>
<dbReference type="GO" id="GO:0006351">
    <property type="term" value="P:DNA-templated transcription"/>
    <property type="evidence" value="ECO:0007669"/>
    <property type="project" value="InterPro"/>
</dbReference>
<dbReference type="SUPFAM" id="SSF56672">
    <property type="entry name" value="DNA/RNA polymerases"/>
    <property type="match status" value="1"/>
</dbReference>
<dbReference type="InterPro" id="IPR043128">
    <property type="entry name" value="Rev_trsase/Diguanyl_cyclase"/>
</dbReference>
<evidence type="ECO:0000259" key="6">
    <source>
        <dbReference type="PROSITE" id="PS50507"/>
    </source>
</evidence>
<evidence type="ECO:0000256" key="5">
    <source>
        <dbReference type="ARBA" id="ARBA00022953"/>
    </source>
</evidence>
<feature type="domain" description="RdRp catalytic" evidence="6">
    <location>
        <begin position="615"/>
        <end position="742"/>
    </location>
</feature>
<dbReference type="GO" id="GO:0003968">
    <property type="term" value="F:RNA-directed RNA polymerase activity"/>
    <property type="evidence" value="ECO:0007669"/>
    <property type="project" value="InterPro"/>
</dbReference>
<dbReference type="SUPFAM" id="SSF50494">
    <property type="entry name" value="Trypsin-like serine proteases"/>
    <property type="match status" value="1"/>
</dbReference>
<reference evidence="7" key="2">
    <citation type="submission" date="2024-01" db="EMBL/GenBank/DDBJ databases">
        <authorList>
            <person name="Zhang X.-A."/>
            <person name="Zhang J.-T."/>
            <person name="Hu Z.-Y."/>
            <person name="Liu W."/>
        </authorList>
    </citation>
    <scope>NUCLEOTIDE SEQUENCE</scope>
    <source>
        <strain evidence="7">Ribo_22</strain>
    </source>
</reference>
<keyword evidence="2" id="KW-0548">Nucleotidyltransferase</keyword>
<dbReference type="EMBL" id="PP272678">
    <property type="protein sequence ID" value="WZI33405.1"/>
    <property type="molecule type" value="Viral_cRNA"/>
</dbReference>
<organism evidence="7">
    <name type="scientific">Crocidura shantungensis ribovirus 8</name>
    <dbReference type="NCBI Taxonomy" id="3139543"/>
    <lineage>
        <taxon>Viruses</taxon>
        <taxon>Riboviria</taxon>
    </lineage>
</organism>
<dbReference type="InterPro" id="IPR007094">
    <property type="entry name" value="RNA-dir_pol_PSvirus"/>
</dbReference>
<keyword evidence="5" id="KW-0693">Viral RNA replication</keyword>
<dbReference type="InterPro" id="IPR043502">
    <property type="entry name" value="DNA/RNA_pol_sf"/>
</dbReference>
<keyword evidence="4" id="KW-0378">Hydrolase</keyword>
<evidence type="ECO:0000256" key="3">
    <source>
        <dbReference type="ARBA" id="ARBA00022741"/>
    </source>
</evidence>
<keyword evidence="1" id="KW-0808">Transferase</keyword>
<dbReference type="PROSITE" id="PS50507">
    <property type="entry name" value="RDRP_SSRNA_POS"/>
    <property type="match status" value="1"/>
</dbReference>
<evidence type="ECO:0000256" key="4">
    <source>
        <dbReference type="ARBA" id="ARBA00022801"/>
    </source>
</evidence>
<name>A0AB38ZK43_9VIRU</name>
<dbReference type="Pfam" id="PF00680">
    <property type="entry name" value="RdRP_1"/>
    <property type="match status" value="1"/>
</dbReference>
<accession>A0AB38ZK43</accession>
<reference evidence="7" key="1">
    <citation type="journal article" date="2024" name="NPJ Biofilms Microbiomes">
        <title>Decoding the RNA viromes in shrew lungs along the eastern coast of China.</title>
        <authorList>
            <person name="Zhang J.T."/>
            <person name="Hu Z.Y."/>
            <person name="Tang F."/>
            <person name="Liu Y.T."/>
            <person name="Tan W.L."/>
            <person name="Ma X.F."/>
            <person name="Zhang Y.F."/>
            <person name="Si G.Q."/>
            <person name="Zhang L."/>
            <person name="Zhang M.Q."/>
            <person name="Peng C."/>
            <person name="Fu B.K."/>
            <person name="Fang L.Q."/>
            <person name="Zhang X.A."/>
            <person name="Liu W."/>
        </authorList>
    </citation>
    <scope>NUCLEOTIDE SEQUENCE</scope>
    <source>
        <strain evidence="7">Ribo_22</strain>
    </source>
</reference>
<evidence type="ECO:0000256" key="1">
    <source>
        <dbReference type="ARBA" id="ARBA00022679"/>
    </source>
</evidence>
<dbReference type="GO" id="GO:0000166">
    <property type="term" value="F:nucleotide binding"/>
    <property type="evidence" value="ECO:0007669"/>
    <property type="project" value="UniProtKB-KW"/>
</dbReference>
<dbReference type="GO" id="GO:0016787">
    <property type="term" value="F:hydrolase activity"/>
    <property type="evidence" value="ECO:0007669"/>
    <property type="project" value="UniProtKB-KW"/>
</dbReference>
<dbReference type="Gene3D" id="3.30.70.270">
    <property type="match status" value="1"/>
</dbReference>
<dbReference type="InterPro" id="IPR001205">
    <property type="entry name" value="RNA-dir_pol_C"/>
</dbReference>
<dbReference type="Gene3D" id="1.20.960.20">
    <property type="match status" value="1"/>
</dbReference>
<evidence type="ECO:0000313" key="7">
    <source>
        <dbReference type="EMBL" id="WZI33405.1"/>
    </source>
</evidence>